<dbReference type="AlphaFoldDB" id="A0AAN9KRV0"/>
<sequence>MGDLLGSPRVAPPPFCISRPCSFGGAHADSFDCSNPSRQRLRSLALLEKLRNGPRKRGGPGTAAGRFPQPAAPILGVAAKAPERAPEQNSAVKRAWARVVLGWVTSWELLVLHLLLFASVGLVLLVAPTRIVSIAQILLDGGSDPWRC</sequence>
<feature type="transmembrane region" description="Helical" evidence="1">
    <location>
        <begin position="109"/>
        <end position="127"/>
    </location>
</feature>
<accession>A0AAN9KRV0</accession>
<reference evidence="2 3" key="1">
    <citation type="submission" date="2024-01" db="EMBL/GenBank/DDBJ databases">
        <title>The genomes of 5 underutilized Papilionoideae crops provide insights into root nodulation and disease resistanc.</title>
        <authorList>
            <person name="Jiang F."/>
        </authorList>
    </citation>
    <scope>NUCLEOTIDE SEQUENCE [LARGE SCALE GENOMIC DNA]</scope>
    <source>
        <strain evidence="2">LVBAO_FW01</strain>
        <tissue evidence="2">Leaves</tissue>
    </source>
</reference>
<comment type="caution">
    <text evidence="2">The sequence shown here is derived from an EMBL/GenBank/DDBJ whole genome shotgun (WGS) entry which is preliminary data.</text>
</comment>
<name>A0AAN9KRV0_CANGL</name>
<dbReference type="EMBL" id="JAYMYQ010000007">
    <property type="protein sequence ID" value="KAK7321118.1"/>
    <property type="molecule type" value="Genomic_DNA"/>
</dbReference>
<keyword evidence="1" id="KW-1133">Transmembrane helix</keyword>
<evidence type="ECO:0000256" key="1">
    <source>
        <dbReference type="SAM" id="Phobius"/>
    </source>
</evidence>
<evidence type="ECO:0000313" key="2">
    <source>
        <dbReference type="EMBL" id="KAK7321118.1"/>
    </source>
</evidence>
<protein>
    <submittedName>
        <fullName evidence="2">Uncharacterized protein</fullName>
    </submittedName>
</protein>
<keyword evidence="3" id="KW-1185">Reference proteome</keyword>
<keyword evidence="1" id="KW-0472">Membrane</keyword>
<organism evidence="2 3">
    <name type="scientific">Canavalia gladiata</name>
    <name type="common">Sword bean</name>
    <name type="synonym">Dolichos gladiatus</name>
    <dbReference type="NCBI Taxonomy" id="3824"/>
    <lineage>
        <taxon>Eukaryota</taxon>
        <taxon>Viridiplantae</taxon>
        <taxon>Streptophyta</taxon>
        <taxon>Embryophyta</taxon>
        <taxon>Tracheophyta</taxon>
        <taxon>Spermatophyta</taxon>
        <taxon>Magnoliopsida</taxon>
        <taxon>eudicotyledons</taxon>
        <taxon>Gunneridae</taxon>
        <taxon>Pentapetalae</taxon>
        <taxon>rosids</taxon>
        <taxon>fabids</taxon>
        <taxon>Fabales</taxon>
        <taxon>Fabaceae</taxon>
        <taxon>Papilionoideae</taxon>
        <taxon>50 kb inversion clade</taxon>
        <taxon>NPAAA clade</taxon>
        <taxon>indigoferoid/millettioid clade</taxon>
        <taxon>Phaseoleae</taxon>
        <taxon>Canavalia</taxon>
    </lineage>
</organism>
<proteinExistence type="predicted"/>
<keyword evidence="1" id="KW-0812">Transmembrane</keyword>
<dbReference type="Proteomes" id="UP001367508">
    <property type="component" value="Unassembled WGS sequence"/>
</dbReference>
<gene>
    <name evidence="2" type="ORF">VNO77_31352</name>
</gene>
<evidence type="ECO:0000313" key="3">
    <source>
        <dbReference type="Proteomes" id="UP001367508"/>
    </source>
</evidence>